<dbReference type="Pfam" id="PF12847">
    <property type="entry name" value="Methyltransf_18"/>
    <property type="match status" value="1"/>
</dbReference>
<comment type="caution">
    <text evidence="1">The sequence shown here is derived from an EMBL/GenBank/DDBJ whole genome shotgun (WGS) entry which is preliminary data.</text>
</comment>
<protein>
    <submittedName>
        <fullName evidence="1">Class I SAM-dependent methyltransferase</fullName>
    </submittedName>
</protein>
<keyword evidence="1" id="KW-0489">Methyltransferase</keyword>
<dbReference type="PIRSF" id="PIRSF018637">
    <property type="entry name" value="TrmK"/>
    <property type="match status" value="1"/>
</dbReference>
<dbReference type="InterPro" id="IPR006901">
    <property type="entry name" value="TrmK"/>
</dbReference>
<dbReference type="InterPro" id="IPR029063">
    <property type="entry name" value="SAM-dependent_MTases_sf"/>
</dbReference>
<reference evidence="1" key="2">
    <citation type="submission" date="2021-04" db="EMBL/GenBank/DDBJ databases">
        <authorList>
            <person name="Gilroy R."/>
        </authorList>
    </citation>
    <scope>NUCLEOTIDE SEQUENCE</scope>
    <source>
        <strain evidence="1">14324</strain>
    </source>
</reference>
<dbReference type="SUPFAM" id="SSF53335">
    <property type="entry name" value="S-adenosyl-L-methionine-dependent methyltransferases"/>
    <property type="match status" value="1"/>
</dbReference>
<dbReference type="EMBL" id="DXBU01000148">
    <property type="protein sequence ID" value="HIZ23325.1"/>
    <property type="molecule type" value="Genomic_DNA"/>
</dbReference>
<dbReference type="GO" id="GO:0032259">
    <property type="term" value="P:methylation"/>
    <property type="evidence" value="ECO:0007669"/>
    <property type="project" value="UniProtKB-KW"/>
</dbReference>
<dbReference type="AlphaFoldDB" id="A0A9D2IUJ2"/>
<sequence length="233" mass="26730">MQLSERLSAIADLVTAGNRLADVGCDHGYLPVYLVLDHKIPCAIAMDVREGPLLRAKEHIVQYGVEAYIETRLSDGLAALKPGEADTLVVAGMGGPLMERILTKDLETAKSFQEMILQPQSDIPRFRRFIRENGWEIEKEEMVLEEGKFYPMMKAVPRKGAYVLWNAMEERFGKLLLKNRHPVLKKYLLREERISREILKNLSRSQSPEGKQRMEEIKEEERLICAALKEYES</sequence>
<dbReference type="Gene3D" id="1.10.287.1890">
    <property type="match status" value="1"/>
</dbReference>
<dbReference type="Gene3D" id="3.40.50.150">
    <property type="entry name" value="Vaccinia Virus protein VP39"/>
    <property type="match status" value="1"/>
</dbReference>
<name>A0A9D2IUJ2_9FIRM</name>
<gene>
    <name evidence="1" type="ORF">IAA21_11095</name>
</gene>
<reference evidence="1" key="1">
    <citation type="journal article" date="2021" name="PeerJ">
        <title>Extensive microbial diversity within the chicken gut microbiome revealed by metagenomics and culture.</title>
        <authorList>
            <person name="Gilroy R."/>
            <person name="Ravi A."/>
            <person name="Getino M."/>
            <person name="Pursley I."/>
            <person name="Horton D.L."/>
            <person name="Alikhan N.F."/>
            <person name="Baker D."/>
            <person name="Gharbi K."/>
            <person name="Hall N."/>
            <person name="Watson M."/>
            <person name="Adriaenssens E.M."/>
            <person name="Foster-Nyarko E."/>
            <person name="Jarju S."/>
            <person name="Secka A."/>
            <person name="Antonio M."/>
            <person name="Oren A."/>
            <person name="Chaudhuri R.R."/>
            <person name="La Ragione R."/>
            <person name="Hildebrand F."/>
            <person name="Pallen M.J."/>
        </authorList>
    </citation>
    <scope>NUCLEOTIDE SEQUENCE</scope>
    <source>
        <strain evidence="1">14324</strain>
    </source>
</reference>
<organism evidence="1 2">
    <name type="scientific">Candidatus Blautia faecigallinarum</name>
    <dbReference type="NCBI Taxonomy" id="2838488"/>
    <lineage>
        <taxon>Bacteria</taxon>
        <taxon>Bacillati</taxon>
        <taxon>Bacillota</taxon>
        <taxon>Clostridia</taxon>
        <taxon>Lachnospirales</taxon>
        <taxon>Lachnospiraceae</taxon>
        <taxon>Blautia</taxon>
    </lineage>
</organism>
<dbReference type="GO" id="GO:0160105">
    <property type="term" value="F:tRNA (adenine(22)-N1)-methyltransferase activity"/>
    <property type="evidence" value="ECO:0007669"/>
    <property type="project" value="InterPro"/>
</dbReference>
<dbReference type="PANTHER" id="PTHR38451">
    <property type="entry name" value="TRNA (ADENINE(22)-N(1))-METHYLTRANSFERASE"/>
    <property type="match status" value="1"/>
</dbReference>
<keyword evidence="1" id="KW-0808">Transferase</keyword>
<evidence type="ECO:0000313" key="1">
    <source>
        <dbReference type="EMBL" id="HIZ23325.1"/>
    </source>
</evidence>
<dbReference type="PANTHER" id="PTHR38451:SF1">
    <property type="entry name" value="TRNA (ADENINE(22)-N(1))-METHYLTRANSFERASE"/>
    <property type="match status" value="1"/>
</dbReference>
<proteinExistence type="predicted"/>
<accession>A0A9D2IUJ2</accession>
<evidence type="ECO:0000313" key="2">
    <source>
        <dbReference type="Proteomes" id="UP000824041"/>
    </source>
</evidence>
<dbReference type="Proteomes" id="UP000824041">
    <property type="component" value="Unassembled WGS sequence"/>
</dbReference>